<dbReference type="Pfam" id="PF00082">
    <property type="entry name" value="Peptidase_S8"/>
    <property type="match status" value="1"/>
</dbReference>
<name>A0A9P4J2E9_9PEZI</name>
<feature type="region of interest" description="Disordered" evidence="7">
    <location>
        <begin position="115"/>
        <end position="148"/>
    </location>
</feature>
<proteinExistence type="inferred from homology"/>
<dbReference type="InterPro" id="IPR010259">
    <property type="entry name" value="S8pro/Inhibitor_I9"/>
</dbReference>
<dbReference type="OrthoDB" id="206201at2759"/>
<dbReference type="PROSITE" id="PS51892">
    <property type="entry name" value="SUBTILASE"/>
    <property type="match status" value="1"/>
</dbReference>
<feature type="domain" description="Peptidase S8/S53" evidence="9">
    <location>
        <begin position="194"/>
        <end position="402"/>
    </location>
</feature>
<dbReference type="Gene3D" id="3.40.50.200">
    <property type="entry name" value="Peptidase S8/S53 domain"/>
    <property type="match status" value="1"/>
</dbReference>
<feature type="domain" description="Inhibitor I9" evidence="10">
    <location>
        <begin position="37"/>
        <end position="114"/>
    </location>
</feature>
<keyword evidence="5 6" id="KW-0720">Serine protease</keyword>
<dbReference type="InterPro" id="IPR034193">
    <property type="entry name" value="PCSK9_ProteinaseK-like"/>
</dbReference>
<dbReference type="GO" id="GO:0004252">
    <property type="term" value="F:serine-type endopeptidase activity"/>
    <property type="evidence" value="ECO:0007669"/>
    <property type="project" value="UniProtKB-UniRule"/>
</dbReference>
<dbReference type="Proteomes" id="UP000799439">
    <property type="component" value="Unassembled WGS sequence"/>
</dbReference>
<feature type="signal peptide" evidence="8">
    <location>
        <begin position="1"/>
        <end position="22"/>
    </location>
</feature>
<gene>
    <name evidence="11" type="ORF">K461DRAFT_226186</name>
</gene>
<evidence type="ECO:0000256" key="1">
    <source>
        <dbReference type="ARBA" id="ARBA00011073"/>
    </source>
</evidence>
<dbReference type="InterPro" id="IPR015500">
    <property type="entry name" value="Peptidase_S8_subtilisin-rel"/>
</dbReference>
<accession>A0A9P4J2E9</accession>
<evidence type="ECO:0000313" key="12">
    <source>
        <dbReference type="Proteomes" id="UP000799439"/>
    </source>
</evidence>
<dbReference type="SUPFAM" id="SSF52743">
    <property type="entry name" value="Subtilisin-like"/>
    <property type="match status" value="1"/>
</dbReference>
<dbReference type="CDD" id="cd04077">
    <property type="entry name" value="Peptidases_S8_PCSK9_ProteinaseK_like"/>
    <property type="match status" value="1"/>
</dbReference>
<evidence type="ECO:0000256" key="7">
    <source>
        <dbReference type="SAM" id="MobiDB-lite"/>
    </source>
</evidence>
<dbReference type="PANTHER" id="PTHR43806">
    <property type="entry name" value="PEPTIDASE S8"/>
    <property type="match status" value="1"/>
</dbReference>
<dbReference type="PRINTS" id="PR00723">
    <property type="entry name" value="SUBTILISIN"/>
</dbReference>
<feature type="compositionally biased region" description="Basic and acidic residues" evidence="7">
    <location>
        <begin position="135"/>
        <end position="148"/>
    </location>
</feature>
<evidence type="ECO:0000313" key="11">
    <source>
        <dbReference type="EMBL" id="KAF2152192.1"/>
    </source>
</evidence>
<organism evidence="11 12">
    <name type="scientific">Myriangium duriaei CBS 260.36</name>
    <dbReference type="NCBI Taxonomy" id="1168546"/>
    <lineage>
        <taxon>Eukaryota</taxon>
        <taxon>Fungi</taxon>
        <taxon>Dikarya</taxon>
        <taxon>Ascomycota</taxon>
        <taxon>Pezizomycotina</taxon>
        <taxon>Dothideomycetes</taxon>
        <taxon>Dothideomycetidae</taxon>
        <taxon>Myriangiales</taxon>
        <taxon>Myriangiaceae</taxon>
        <taxon>Myriangium</taxon>
    </lineage>
</organism>
<evidence type="ECO:0000259" key="9">
    <source>
        <dbReference type="Pfam" id="PF00082"/>
    </source>
</evidence>
<keyword evidence="4 6" id="KW-0378">Hydrolase</keyword>
<dbReference type="AlphaFoldDB" id="A0A9P4J2E9"/>
<evidence type="ECO:0000256" key="6">
    <source>
        <dbReference type="PROSITE-ProRule" id="PRU01240"/>
    </source>
</evidence>
<dbReference type="EMBL" id="ML996086">
    <property type="protein sequence ID" value="KAF2152192.1"/>
    <property type="molecule type" value="Genomic_DNA"/>
</dbReference>
<dbReference type="SUPFAM" id="SSF54897">
    <property type="entry name" value="Protease propeptides/inhibitors"/>
    <property type="match status" value="1"/>
</dbReference>
<evidence type="ECO:0000256" key="4">
    <source>
        <dbReference type="ARBA" id="ARBA00022801"/>
    </source>
</evidence>
<keyword evidence="12" id="KW-1185">Reference proteome</keyword>
<feature type="chain" id="PRO_5040151471" evidence="8">
    <location>
        <begin position="23"/>
        <end position="441"/>
    </location>
</feature>
<feature type="active site" description="Charge relay system" evidence="6">
    <location>
        <position position="196"/>
    </location>
</feature>
<dbReference type="InterPro" id="IPR050131">
    <property type="entry name" value="Peptidase_S8_subtilisin-like"/>
</dbReference>
<feature type="active site" description="Charge relay system" evidence="6">
    <location>
        <position position="229"/>
    </location>
</feature>
<evidence type="ECO:0000256" key="3">
    <source>
        <dbReference type="ARBA" id="ARBA00022729"/>
    </source>
</evidence>
<dbReference type="GO" id="GO:0006508">
    <property type="term" value="P:proteolysis"/>
    <property type="evidence" value="ECO:0007669"/>
    <property type="project" value="UniProtKB-KW"/>
</dbReference>
<dbReference type="InterPro" id="IPR000209">
    <property type="entry name" value="Peptidase_S8/S53_dom"/>
</dbReference>
<comment type="caution">
    <text evidence="11">The sequence shown here is derived from an EMBL/GenBank/DDBJ whole genome shotgun (WGS) entry which is preliminary data.</text>
</comment>
<dbReference type="Pfam" id="PF05922">
    <property type="entry name" value="Inhibitor_I9"/>
    <property type="match status" value="1"/>
</dbReference>
<comment type="similarity">
    <text evidence="1 6">Belongs to the peptidase S8 family.</text>
</comment>
<evidence type="ECO:0000256" key="5">
    <source>
        <dbReference type="ARBA" id="ARBA00022825"/>
    </source>
</evidence>
<evidence type="ECO:0000256" key="8">
    <source>
        <dbReference type="SAM" id="SignalP"/>
    </source>
</evidence>
<keyword evidence="3 8" id="KW-0732">Signal</keyword>
<evidence type="ECO:0000259" key="10">
    <source>
        <dbReference type="Pfam" id="PF05922"/>
    </source>
</evidence>
<dbReference type="PANTHER" id="PTHR43806:SF58">
    <property type="entry name" value="ALKALINE PROTEASE 1-RELATED"/>
    <property type="match status" value="1"/>
</dbReference>
<protein>
    <submittedName>
        <fullName evidence="11">Subtilisin-like protein</fullName>
    </submittedName>
</protein>
<feature type="active site" description="Charge relay system" evidence="6">
    <location>
        <position position="386"/>
    </location>
</feature>
<keyword evidence="2 6" id="KW-0645">Protease</keyword>
<dbReference type="GO" id="GO:0005576">
    <property type="term" value="C:extracellular region"/>
    <property type="evidence" value="ECO:0007669"/>
    <property type="project" value="UniProtKB-ARBA"/>
</dbReference>
<evidence type="ECO:0000256" key="2">
    <source>
        <dbReference type="ARBA" id="ARBA00022670"/>
    </source>
</evidence>
<sequence length="441" mass="47337">MLITTLCLSLTTGLLLITEAQSTPSATANAGLDIVDKYIISLKRGVDLNKHINRVHFQQQRLGKERNQTTFAGVTRKLSIGNFHVYTGHFHTSVVKQLKDDHDIESIEADSIWHEEGSGETPCGDSCATGSNNEVIDHDSSDHRNVQDSELQKRGLVYQTCANFNLRLISHRGADPKWTYWYDQSSGAGTWAYVVDGGVNSRHSDFGTRARLGYNAWGLGTTDQDTTGHGTHTAAIIGGKKNGVAKKCNIIASKVTKDGQTTTEILLDGYKWAASDVINRHRQAKAVINVSVYSRSVSEAFAKMVTAAYNRGVVTVVAAGNGGEDARYTSPASARDAITVGATDRRRARTADSNFGPGVDIWAPGQDICSAALQGGRATSKRSGTSQAAAHVSGLIVYMKGFQDLGDARSTRLRLNSLATMGVVGNPKGGKNLFAYNGSGK</sequence>
<reference evidence="11" key="1">
    <citation type="journal article" date="2020" name="Stud. Mycol.">
        <title>101 Dothideomycetes genomes: a test case for predicting lifestyles and emergence of pathogens.</title>
        <authorList>
            <person name="Haridas S."/>
            <person name="Albert R."/>
            <person name="Binder M."/>
            <person name="Bloem J."/>
            <person name="Labutti K."/>
            <person name="Salamov A."/>
            <person name="Andreopoulos B."/>
            <person name="Baker S."/>
            <person name="Barry K."/>
            <person name="Bills G."/>
            <person name="Bluhm B."/>
            <person name="Cannon C."/>
            <person name="Castanera R."/>
            <person name="Culley D."/>
            <person name="Daum C."/>
            <person name="Ezra D."/>
            <person name="Gonzalez J."/>
            <person name="Henrissat B."/>
            <person name="Kuo A."/>
            <person name="Liang C."/>
            <person name="Lipzen A."/>
            <person name="Lutzoni F."/>
            <person name="Magnuson J."/>
            <person name="Mondo S."/>
            <person name="Nolan M."/>
            <person name="Ohm R."/>
            <person name="Pangilinan J."/>
            <person name="Park H.-J."/>
            <person name="Ramirez L."/>
            <person name="Alfaro M."/>
            <person name="Sun H."/>
            <person name="Tritt A."/>
            <person name="Yoshinaga Y."/>
            <person name="Zwiers L.-H."/>
            <person name="Turgeon B."/>
            <person name="Goodwin S."/>
            <person name="Spatafora J."/>
            <person name="Crous P."/>
            <person name="Grigoriev I."/>
        </authorList>
    </citation>
    <scope>NUCLEOTIDE SEQUENCE</scope>
    <source>
        <strain evidence="11">CBS 260.36</strain>
    </source>
</reference>
<dbReference type="InterPro" id="IPR036852">
    <property type="entry name" value="Peptidase_S8/S53_dom_sf"/>
</dbReference>